<accession>A0A9D1NSI1</accession>
<dbReference type="PROSITE" id="PS01302">
    <property type="entry name" value="UPF0758"/>
    <property type="match status" value="1"/>
</dbReference>
<evidence type="ECO:0000256" key="2">
    <source>
        <dbReference type="ARBA" id="ARBA00022670"/>
    </source>
</evidence>
<keyword evidence="6" id="KW-0482">Metalloprotease</keyword>
<dbReference type="AlphaFoldDB" id="A0A9D1NSI1"/>
<protein>
    <submittedName>
        <fullName evidence="10">DNA repair protein RadC</fullName>
    </submittedName>
</protein>
<dbReference type="PROSITE" id="PS50249">
    <property type="entry name" value="MPN"/>
    <property type="match status" value="1"/>
</dbReference>
<dbReference type="GO" id="GO:0008237">
    <property type="term" value="F:metallopeptidase activity"/>
    <property type="evidence" value="ECO:0007669"/>
    <property type="project" value="UniProtKB-KW"/>
</dbReference>
<dbReference type="PANTHER" id="PTHR30471:SF3">
    <property type="entry name" value="UPF0758 PROTEIN YEES-RELATED"/>
    <property type="match status" value="1"/>
</dbReference>
<dbReference type="InterPro" id="IPR037518">
    <property type="entry name" value="MPN"/>
</dbReference>
<dbReference type="NCBIfam" id="NF000642">
    <property type="entry name" value="PRK00024.1"/>
    <property type="match status" value="1"/>
</dbReference>
<dbReference type="CDD" id="cd08071">
    <property type="entry name" value="MPN_DUF2466"/>
    <property type="match status" value="1"/>
</dbReference>
<evidence type="ECO:0000256" key="6">
    <source>
        <dbReference type="ARBA" id="ARBA00023049"/>
    </source>
</evidence>
<evidence type="ECO:0000256" key="3">
    <source>
        <dbReference type="ARBA" id="ARBA00022723"/>
    </source>
</evidence>
<dbReference type="InterPro" id="IPR020891">
    <property type="entry name" value="UPF0758_CS"/>
</dbReference>
<evidence type="ECO:0000256" key="4">
    <source>
        <dbReference type="ARBA" id="ARBA00022801"/>
    </source>
</evidence>
<comment type="similarity">
    <text evidence="1 7">Belongs to the UPF0758 family.</text>
</comment>
<evidence type="ECO:0000259" key="9">
    <source>
        <dbReference type="PROSITE" id="PS50249"/>
    </source>
</evidence>
<comment type="caution">
    <text evidence="10">The sequence shown here is derived from an EMBL/GenBank/DDBJ whole genome shotgun (WGS) entry which is preliminary data.</text>
</comment>
<dbReference type="Pfam" id="PF20582">
    <property type="entry name" value="UPF0758_N"/>
    <property type="match status" value="1"/>
</dbReference>
<sequence>MQEKKRNQKNTIQDMPPQERPYEKCLLEGPEALSDRQLLAVILRSGVSGSSAVALAGSVLEKCPHAEGLLGIHHLSLAQLTEIRGIGTVKAIQIKCIGELSKRIAARSARKLLDFGSPDTIAEYYMERMRHEEQEQMVCMMLNTKNQLLGEEQISRGTVNASLVSPRDLLLAALKHHAVHIILIHNHPSGNPEPSREDIVLTRRIWSACQLVDIPLLDHIVIGDHRYVSFREEGLLCPAGTQEG</sequence>
<dbReference type="Gene3D" id="3.40.140.10">
    <property type="entry name" value="Cytidine Deaminase, domain 2"/>
    <property type="match status" value="1"/>
</dbReference>
<keyword evidence="4" id="KW-0378">Hydrolase</keyword>
<reference evidence="10" key="2">
    <citation type="journal article" date="2021" name="PeerJ">
        <title>Extensive microbial diversity within the chicken gut microbiome revealed by metagenomics and culture.</title>
        <authorList>
            <person name="Gilroy R."/>
            <person name="Ravi A."/>
            <person name="Getino M."/>
            <person name="Pursley I."/>
            <person name="Horton D.L."/>
            <person name="Alikhan N.F."/>
            <person name="Baker D."/>
            <person name="Gharbi K."/>
            <person name="Hall N."/>
            <person name="Watson M."/>
            <person name="Adriaenssens E.M."/>
            <person name="Foster-Nyarko E."/>
            <person name="Jarju S."/>
            <person name="Secka A."/>
            <person name="Antonio M."/>
            <person name="Oren A."/>
            <person name="Chaudhuri R.R."/>
            <person name="La Ragione R."/>
            <person name="Hildebrand F."/>
            <person name="Pallen M.J."/>
        </authorList>
    </citation>
    <scope>NUCLEOTIDE SEQUENCE</scope>
    <source>
        <strain evidence="10">ChiBcec2-4451</strain>
    </source>
</reference>
<dbReference type="Pfam" id="PF04002">
    <property type="entry name" value="RadC"/>
    <property type="match status" value="1"/>
</dbReference>
<dbReference type="PANTHER" id="PTHR30471">
    <property type="entry name" value="DNA REPAIR PROTEIN RADC"/>
    <property type="match status" value="1"/>
</dbReference>
<reference evidence="10" key="1">
    <citation type="submission" date="2020-10" db="EMBL/GenBank/DDBJ databases">
        <authorList>
            <person name="Gilroy R."/>
        </authorList>
    </citation>
    <scope>NUCLEOTIDE SEQUENCE</scope>
    <source>
        <strain evidence="10">ChiBcec2-4451</strain>
    </source>
</reference>
<evidence type="ECO:0000256" key="8">
    <source>
        <dbReference type="SAM" id="MobiDB-lite"/>
    </source>
</evidence>
<dbReference type="GO" id="GO:0006508">
    <property type="term" value="P:proteolysis"/>
    <property type="evidence" value="ECO:0007669"/>
    <property type="project" value="UniProtKB-KW"/>
</dbReference>
<evidence type="ECO:0000313" key="10">
    <source>
        <dbReference type="EMBL" id="HIV11723.1"/>
    </source>
</evidence>
<dbReference type="InterPro" id="IPR001405">
    <property type="entry name" value="UPF0758"/>
</dbReference>
<dbReference type="Proteomes" id="UP000886723">
    <property type="component" value="Unassembled WGS sequence"/>
</dbReference>
<dbReference type="NCBIfam" id="TIGR00608">
    <property type="entry name" value="radc"/>
    <property type="match status" value="1"/>
</dbReference>
<dbReference type="InterPro" id="IPR046778">
    <property type="entry name" value="UPF0758_N"/>
</dbReference>
<dbReference type="GO" id="GO:0046872">
    <property type="term" value="F:metal ion binding"/>
    <property type="evidence" value="ECO:0007669"/>
    <property type="project" value="UniProtKB-KW"/>
</dbReference>
<dbReference type="InterPro" id="IPR025657">
    <property type="entry name" value="RadC_JAB"/>
</dbReference>
<keyword evidence="3" id="KW-0479">Metal-binding</keyword>
<feature type="domain" description="MPN" evidence="9">
    <location>
        <begin position="114"/>
        <end position="236"/>
    </location>
</feature>
<keyword evidence="2" id="KW-0645">Protease</keyword>
<evidence type="ECO:0000256" key="5">
    <source>
        <dbReference type="ARBA" id="ARBA00022833"/>
    </source>
</evidence>
<evidence type="ECO:0000313" key="11">
    <source>
        <dbReference type="Proteomes" id="UP000886723"/>
    </source>
</evidence>
<name>A0A9D1NSI1_9FIRM</name>
<organism evidence="10 11">
    <name type="scientific">Candidatus Pullilachnospira stercoravium</name>
    <dbReference type="NCBI Taxonomy" id="2840913"/>
    <lineage>
        <taxon>Bacteria</taxon>
        <taxon>Bacillati</taxon>
        <taxon>Bacillota</taxon>
        <taxon>Clostridia</taxon>
        <taxon>Lachnospirales</taxon>
        <taxon>Lachnospiraceae</taxon>
        <taxon>Lachnospiraceae incertae sedis</taxon>
        <taxon>Candidatus Pullilachnospira</taxon>
    </lineage>
</organism>
<proteinExistence type="inferred from homology"/>
<evidence type="ECO:0000256" key="1">
    <source>
        <dbReference type="ARBA" id="ARBA00010243"/>
    </source>
</evidence>
<feature type="region of interest" description="Disordered" evidence="8">
    <location>
        <begin position="1"/>
        <end position="21"/>
    </location>
</feature>
<keyword evidence="5" id="KW-0862">Zinc</keyword>
<evidence type="ECO:0000256" key="7">
    <source>
        <dbReference type="RuleBase" id="RU003797"/>
    </source>
</evidence>
<gene>
    <name evidence="10" type="primary">radC</name>
    <name evidence="10" type="ORF">IAA63_01100</name>
</gene>
<dbReference type="EMBL" id="DVON01000025">
    <property type="protein sequence ID" value="HIV11723.1"/>
    <property type="molecule type" value="Genomic_DNA"/>
</dbReference>